<sequence length="87" mass="10335">MKRLTSYLKQPLTESVTKLKVLPKGMEVDNKRRTLKALSTKEVKESEKRKLCEQLSHVVYTFDILLAFIMPRPLFFSRAFYWHSTTR</sequence>
<evidence type="ECO:0000313" key="1">
    <source>
        <dbReference type="EMBL" id="CRK94542.1"/>
    </source>
</evidence>
<dbReference type="AlphaFoldDB" id="A0A1J1I6H8"/>
<keyword evidence="2" id="KW-1185">Reference proteome</keyword>
<gene>
    <name evidence="1" type="ORF">CLUMA_CG008045</name>
</gene>
<dbReference type="EMBL" id="CVRI01000039">
    <property type="protein sequence ID" value="CRK94542.1"/>
    <property type="molecule type" value="Genomic_DNA"/>
</dbReference>
<protein>
    <submittedName>
        <fullName evidence="1">CLUMA_CG008045, isoform A</fullName>
    </submittedName>
</protein>
<proteinExistence type="predicted"/>
<name>A0A1J1I6H8_9DIPT</name>
<organism evidence="1 2">
    <name type="scientific">Clunio marinus</name>
    <dbReference type="NCBI Taxonomy" id="568069"/>
    <lineage>
        <taxon>Eukaryota</taxon>
        <taxon>Metazoa</taxon>
        <taxon>Ecdysozoa</taxon>
        <taxon>Arthropoda</taxon>
        <taxon>Hexapoda</taxon>
        <taxon>Insecta</taxon>
        <taxon>Pterygota</taxon>
        <taxon>Neoptera</taxon>
        <taxon>Endopterygota</taxon>
        <taxon>Diptera</taxon>
        <taxon>Nematocera</taxon>
        <taxon>Chironomoidea</taxon>
        <taxon>Chironomidae</taxon>
        <taxon>Clunio</taxon>
    </lineage>
</organism>
<reference evidence="1 2" key="1">
    <citation type="submission" date="2015-04" db="EMBL/GenBank/DDBJ databases">
        <authorList>
            <person name="Syromyatnikov M.Y."/>
            <person name="Popov V.N."/>
        </authorList>
    </citation>
    <scope>NUCLEOTIDE SEQUENCE [LARGE SCALE GENOMIC DNA]</scope>
</reference>
<dbReference type="Proteomes" id="UP000183832">
    <property type="component" value="Unassembled WGS sequence"/>
</dbReference>
<accession>A0A1J1I6H8</accession>
<evidence type="ECO:0000313" key="2">
    <source>
        <dbReference type="Proteomes" id="UP000183832"/>
    </source>
</evidence>